<gene>
    <name evidence="2" type="ORF">PVAND_016190</name>
</gene>
<feature type="transmembrane region" description="Helical" evidence="1">
    <location>
        <begin position="21"/>
        <end position="45"/>
    </location>
</feature>
<accession>A0A9J6BFI1</accession>
<evidence type="ECO:0000313" key="3">
    <source>
        <dbReference type="Proteomes" id="UP001107558"/>
    </source>
</evidence>
<dbReference type="Proteomes" id="UP001107558">
    <property type="component" value="Chromosome 4"/>
</dbReference>
<keyword evidence="1" id="KW-1133">Transmembrane helix</keyword>
<keyword evidence="1" id="KW-0472">Membrane</keyword>
<dbReference type="PANTHER" id="PTHR47372">
    <property type="entry name" value="DAUER UP-REGULATED-RELATED"/>
    <property type="match status" value="1"/>
</dbReference>
<dbReference type="OrthoDB" id="10043786at2759"/>
<comment type="caution">
    <text evidence="2">The sequence shown here is derived from an EMBL/GenBank/DDBJ whole genome shotgun (WGS) entry which is preliminary data.</text>
</comment>
<feature type="transmembrane region" description="Helical" evidence="1">
    <location>
        <begin position="353"/>
        <end position="372"/>
    </location>
</feature>
<dbReference type="SUPFAM" id="SSF58113">
    <property type="entry name" value="Apolipoprotein A-I"/>
    <property type="match status" value="2"/>
</dbReference>
<dbReference type="AlphaFoldDB" id="A0A9J6BFI1"/>
<feature type="transmembrane region" description="Helical" evidence="1">
    <location>
        <begin position="420"/>
        <end position="440"/>
    </location>
</feature>
<organism evidence="2 3">
    <name type="scientific">Polypedilum vanderplanki</name>
    <name type="common">Sleeping chironomid midge</name>
    <dbReference type="NCBI Taxonomy" id="319348"/>
    <lineage>
        <taxon>Eukaryota</taxon>
        <taxon>Metazoa</taxon>
        <taxon>Ecdysozoa</taxon>
        <taxon>Arthropoda</taxon>
        <taxon>Hexapoda</taxon>
        <taxon>Insecta</taxon>
        <taxon>Pterygota</taxon>
        <taxon>Neoptera</taxon>
        <taxon>Endopterygota</taxon>
        <taxon>Diptera</taxon>
        <taxon>Nematocera</taxon>
        <taxon>Chironomoidea</taxon>
        <taxon>Chironomidae</taxon>
        <taxon>Chironominae</taxon>
        <taxon>Polypedilum</taxon>
        <taxon>Polypedilum</taxon>
    </lineage>
</organism>
<feature type="transmembrane region" description="Helical" evidence="1">
    <location>
        <begin position="393"/>
        <end position="414"/>
    </location>
</feature>
<dbReference type="Gene3D" id="1.10.287.700">
    <property type="entry name" value="Helix hairpin bin"/>
    <property type="match status" value="3"/>
</dbReference>
<keyword evidence="1" id="KW-0812">Transmembrane</keyword>
<evidence type="ECO:0000256" key="1">
    <source>
        <dbReference type="SAM" id="Phobius"/>
    </source>
</evidence>
<protein>
    <submittedName>
        <fullName evidence="2">Uncharacterized protein</fullName>
    </submittedName>
</protein>
<name>A0A9J6BFI1_POLVA</name>
<dbReference type="EMBL" id="JADBJN010000004">
    <property type="protein sequence ID" value="KAG5668243.1"/>
    <property type="molecule type" value="Genomic_DNA"/>
</dbReference>
<keyword evidence="3" id="KW-1185">Reference proteome</keyword>
<reference evidence="2" key="1">
    <citation type="submission" date="2021-03" db="EMBL/GenBank/DDBJ databases">
        <title>Chromosome level genome of the anhydrobiotic midge Polypedilum vanderplanki.</title>
        <authorList>
            <person name="Yoshida Y."/>
            <person name="Kikawada T."/>
            <person name="Gusev O."/>
        </authorList>
    </citation>
    <scope>NUCLEOTIDE SEQUENCE</scope>
    <source>
        <strain evidence="2">NIAS01</strain>
        <tissue evidence="2">Whole body or cell culture</tissue>
    </source>
</reference>
<proteinExistence type="predicted"/>
<sequence>MEKTLNEKTILQPKTVFNIDNFLGLFSLEAGGIFIGSVGLVWSIVQVFLHSASLLSMKYVDNFCPQWPKIFHYLTRFPQQAHQGIKNVTNMASEGYEVLKNKIPEGYEALKDKLPDGYEALKDKIPETYETLKNKIPEGYEALKDKIPDGIKEAAQTAQETFMDTSGRVQEGIKEAAVKIKEGVRDASGRVQENLQDVTGKVQDKFNDVSGSIKDNLPNVAGRVQDKFNDVSGAIKDNLPDVAGRVKDNLSEVTGKVQDKFNDVSGSIKDNLPNVAGKVQEGYENIKNRAPETFHDAKNRLGDSYDDIKRRVGEKYYDVKDQAQGTFYDVKNKAGEKLQDVANEETCSEISKYSFGALMLFLIGANIVSIVAHYRLIKAVEESNASKLRLSLCYYKFFIGFKLVFLAILGVSSLYSEEMFYPAISLLVLLLIDIYIFNVLDTLSFVFSNTPHKTVLYTQQIIRKKEIYDEIPHNEDLEIEDKSK</sequence>
<evidence type="ECO:0000313" key="2">
    <source>
        <dbReference type="EMBL" id="KAG5668243.1"/>
    </source>
</evidence>
<dbReference type="PANTHER" id="PTHR47372:SF11">
    <property type="entry name" value="RE19971P"/>
    <property type="match status" value="1"/>
</dbReference>